<reference evidence="2" key="1">
    <citation type="submission" date="2017-11" db="EMBL/GenBank/DDBJ databases">
        <authorList>
            <person name="Seth-Smith MB H."/>
        </authorList>
    </citation>
    <scope>NUCLEOTIDE SEQUENCE [LARGE SCALE GENOMIC DNA]</scope>
</reference>
<accession>A0A3B0PS35</accession>
<dbReference type="SUPFAM" id="SSF48452">
    <property type="entry name" value="TPR-like"/>
    <property type="match status" value="2"/>
</dbReference>
<dbReference type="Gene3D" id="1.25.40.10">
    <property type="entry name" value="Tetratricopeptide repeat domain"/>
    <property type="match status" value="2"/>
</dbReference>
<dbReference type="InterPro" id="IPR011990">
    <property type="entry name" value="TPR-like_helical_dom_sf"/>
</dbReference>
<keyword evidence="1" id="KW-0808">Transferase</keyword>
<dbReference type="OrthoDB" id="19085at2"/>
<dbReference type="RefSeq" id="WP_117274287.1">
    <property type="nucleotide sequence ID" value="NZ_LS992154.1"/>
</dbReference>
<evidence type="ECO:0000313" key="1">
    <source>
        <dbReference type="EMBL" id="SYX08978.1"/>
    </source>
</evidence>
<dbReference type="AlphaFoldDB" id="A0A3B0PS35"/>
<organism evidence="1 2">
    <name type="scientific">Chlamydia poikilotherma</name>
    <dbReference type="NCBI Taxonomy" id="1967783"/>
    <lineage>
        <taxon>Bacteria</taxon>
        <taxon>Pseudomonadati</taxon>
        <taxon>Chlamydiota</taxon>
        <taxon>Chlamydiia</taxon>
        <taxon>Chlamydiales</taxon>
        <taxon>Chlamydiaceae</taxon>
        <taxon>Chlamydia/Chlamydophila group</taxon>
        <taxon>Chlamydia</taxon>
    </lineage>
</organism>
<evidence type="ECO:0000313" key="2">
    <source>
        <dbReference type="Proteomes" id="UP000258476"/>
    </source>
</evidence>
<name>A0A3B0PS35_9CHLA</name>
<sequence length="710" mass="81501">MGSSLPFISSKNFHRQSDVFHEFGCSEAFVNFLISELIDLEGSSAIGEGYLSLSESLLMLTCDHVVILKKVIFYGMHYGINKKNSQILIDTLSYIDLLFKKLGISSSDRLSLCSAKICANFELFSLTGDTRFLDHIVKDFHVMEQLLKINPHLDNNLGWQHFCRGEKHEETSHSATAYVYEVIGKTFLTLYYKNKEKETLIRSSNSFSRVLNLLPHRASAHADYAECLQILGLEFGNSSYLQQAIDHLSKAIFLSFNRHIDNSAYENYRYSYAVAKVRLFDLTYEKEHFHQANRILYQTVQAFPHIAELWVLWGELLIRSGWLNSNMKHIEMGLDKLASAQRKGADPIILSALLANGIAVLGLYLDEPNLFRESRTRLVAAMRAFPGNPHLIHALGLVQLCSALYFSDDANFAASASCFKSCIEWDSENINSWQKLFDVYFAWGVRKKNVRLLQKAVEVVKRLCSLRPEVFLFWSDRGLALKCLAEATTDLVYKEIYLEESLLYYRKAWDITHRMEILELWGHSCYLLADLQESQDYYDEAYTLLSNIDEEKQSFRAKIILASTLLGKGKLLQDEALVEEALIILNSLIDAYPDQEDLLLLLGEAWLFLFWKRRSLESEELVRVYLEQAIALGCSEAYYTLGKFYAVKKEIGQAWAMVMRSVDFGFKITESRWLNDPCLANLRAGHAFHEVVANQRGKLWWANKTEAKRN</sequence>
<proteinExistence type="predicted"/>
<dbReference type="EMBL" id="LS992154">
    <property type="protein sequence ID" value="SYX08978.1"/>
    <property type="molecule type" value="Genomic_DNA"/>
</dbReference>
<keyword evidence="2" id="KW-1185">Reference proteome</keyword>
<dbReference type="KEGG" id="chla:C834K_0520"/>
<dbReference type="Proteomes" id="UP000258476">
    <property type="component" value="Chromosome"/>
</dbReference>
<dbReference type="GO" id="GO:0016740">
    <property type="term" value="F:transferase activity"/>
    <property type="evidence" value="ECO:0007669"/>
    <property type="project" value="UniProtKB-KW"/>
</dbReference>
<protein>
    <submittedName>
        <fullName evidence="1">Predicted O-linked N-acetylglucosamine transferase, SPINDLY family</fullName>
    </submittedName>
</protein>
<gene>
    <name evidence="1" type="ORF">C834K_0520</name>
</gene>